<evidence type="ECO:0000256" key="3">
    <source>
        <dbReference type="PROSITE-ProRule" id="PRU00023"/>
    </source>
</evidence>
<dbReference type="SMART" id="SM00248">
    <property type="entry name" value="ANK"/>
    <property type="match status" value="12"/>
</dbReference>
<keyword evidence="2 3" id="KW-0040">ANK repeat</keyword>
<feature type="repeat" description="ANK" evidence="3">
    <location>
        <begin position="296"/>
        <end position="317"/>
    </location>
</feature>
<dbReference type="PROSITE" id="PS50297">
    <property type="entry name" value="ANK_REP_REGION"/>
    <property type="match status" value="3"/>
</dbReference>
<organism evidence="4 5">
    <name type="scientific">Blastomyces silverae</name>
    <dbReference type="NCBI Taxonomy" id="2060906"/>
    <lineage>
        <taxon>Eukaryota</taxon>
        <taxon>Fungi</taxon>
        <taxon>Dikarya</taxon>
        <taxon>Ascomycota</taxon>
        <taxon>Pezizomycotina</taxon>
        <taxon>Eurotiomycetes</taxon>
        <taxon>Eurotiomycetidae</taxon>
        <taxon>Onygenales</taxon>
        <taxon>Ajellomycetaceae</taxon>
        <taxon>Blastomyces</taxon>
    </lineage>
</organism>
<dbReference type="PANTHER" id="PTHR24126">
    <property type="entry name" value="ANKYRIN REPEAT, PH AND SEC7 DOMAIN CONTAINING PROTEIN SECG-RELATED"/>
    <property type="match status" value="1"/>
</dbReference>
<dbReference type="Proteomes" id="UP000053573">
    <property type="component" value="Unassembled WGS sequence"/>
</dbReference>
<reference evidence="5" key="1">
    <citation type="journal article" date="2015" name="PLoS Genet.">
        <title>The dynamic genome and transcriptome of the human fungal pathogen Blastomyces and close relative Emmonsia.</title>
        <authorList>
            <person name="Munoz J.F."/>
            <person name="Gauthier G.M."/>
            <person name="Desjardins C.A."/>
            <person name="Gallo J.E."/>
            <person name="Holder J."/>
            <person name="Sullivan T.D."/>
            <person name="Marty A.J."/>
            <person name="Carmen J.C."/>
            <person name="Chen Z."/>
            <person name="Ding L."/>
            <person name="Gujja S."/>
            <person name="Magrini V."/>
            <person name="Misas E."/>
            <person name="Mitreva M."/>
            <person name="Priest M."/>
            <person name="Saif S."/>
            <person name="Whiston E.A."/>
            <person name="Young S."/>
            <person name="Zeng Q."/>
            <person name="Goldman W.E."/>
            <person name="Mardis E.R."/>
            <person name="Taylor J.W."/>
            <person name="McEwen J.G."/>
            <person name="Clay O.K."/>
            <person name="Klein B.S."/>
            <person name="Cuomo C.A."/>
        </authorList>
    </citation>
    <scope>NUCLEOTIDE SEQUENCE [LARGE SCALE GENOMIC DNA]</scope>
    <source>
        <strain evidence="5">UAMH 139</strain>
    </source>
</reference>
<gene>
    <name evidence="4" type="ORF">EMPG_17124</name>
</gene>
<dbReference type="EMBL" id="LDEV01002832">
    <property type="protein sequence ID" value="KLJ07394.1"/>
    <property type="molecule type" value="Genomic_DNA"/>
</dbReference>
<dbReference type="Pfam" id="PF12796">
    <property type="entry name" value="Ank_2"/>
    <property type="match status" value="4"/>
</dbReference>
<sequence length="538" mass="59058">MQFLDLPNEIFLILGEELPLADLNSLLQTNGRLYSVLNTELYRFGANSALLWAAEHGNEIIARKALNACASLRALGSDDKTPLIIACERGHVKVVELLLTRDGIDLNGVVNDWSPPDPQISAIRSEWRTMSPLLFAAHENHADIVKLLVDQPGVDPHFTDGRGWSVLHYATKDGCESVLKLLLENDRTRTVTDGAALVLFSFDMKRYSAVSLLLSTDGLEVELYRDEADDLLFQSLSMGLLHIVKKLLVLPSPSTESKYLYEWTTRLAFAVVHGDKAAVTSLLTNTAVDPSRKEILGFTPLSLAVCMGNEDIVRLLLVTDHVNPNIPVEHGQTPLWIAATFGNAAIVQLLLGNDKIDVNLRDRHNQTPLTKASELGHVAVVKLLLGHEDIEPDTECDVGWTTLGAAVLNFNHEVVKLLLDTNQVDANGPKAGPALWTAVRSNDLAMVELLLATDGVHTNTVGRFIRTHPLAEAVLQGNVEIAERLLLREDINVNHIDITGNTPLDSAMLQLSGNKKQRMVELLLTKGAVHRNKAELKA</sequence>
<proteinExistence type="predicted"/>
<evidence type="ECO:0000313" key="4">
    <source>
        <dbReference type="EMBL" id="KLJ07394.1"/>
    </source>
</evidence>
<feature type="repeat" description="ANK" evidence="3">
    <location>
        <begin position="330"/>
        <end position="351"/>
    </location>
</feature>
<dbReference type="STRING" id="2060906.A0A0H1B7I9"/>
<evidence type="ECO:0000313" key="5">
    <source>
        <dbReference type="Proteomes" id="UP000053573"/>
    </source>
</evidence>
<keyword evidence="5" id="KW-1185">Reference proteome</keyword>
<keyword evidence="1" id="KW-0677">Repeat</keyword>
<feature type="repeat" description="ANK" evidence="3">
    <location>
        <begin position="162"/>
        <end position="194"/>
    </location>
</feature>
<dbReference type="InterPro" id="IPR036770">
    <property type="entry name" value="Ankyrin_rpt-contain_sf"/>
</dbReference>
<comment type="caution">
    <text evidence="4">The sequence shown here is derived from an EMBL/GenBank/DDBJ whole genome shotgun (WGS) entry which is preliminary data.</text>
</comment>
<dbReference type="SUPFAM" id="SSF48403">
    <property type="entry name" value="Ankyrin repeat"/>
    <property type="match status" value="3"/>
</dbReference>
<dbReference type="Gene3D" id="1.25.40.20">
    <property type="entry name" value="Ankyrin repeat-containing domain"/>
    <property type="match status" value="3"/>
</dbReference>
<feature type="repeat" description="ANK" evidence="3">
    <location>
        <begin position="78"/>
        <end position="99"/>
    </location>
</feature>
<accession>A0A0H1B7I9</accession>
<dbReference type="InterPro" id="IPR002110">
    <property type="entry name" value="Ankyrin_rpt"/>
</dbReference>
<dbReference type="AlphaFoldDB" id="A0A0H1B7I9"/>
<name>A0A0H1B7I9_9EURO</name>
<evidence type="ECO:0000256" key="2">
    <source>
        <dbReference type="ARBA" id="ARBA00023043"/>
    </source>
</evidence>
<protein>
    <submittedName>
        <fullName evidence="4">Uncharacterized protein</fullName>
    </submittedName>
</protein>
<evidence type="ECO:0000256" key="1">
    <source>
        <dbReference type="ARBA" id="ARBA00022737"/>
    </source>
</evidence>
<dbReference type="OrthoDB" id="4195796at2759"/>
<dbReference type="PROSITE" id="PS50088">
    <property type="entry name" value="ANK_REPEAT"/>
    <property type="match status" value="4"/>
</dbReference>